<reference evidence="1 2" key="2">
    <citation type="submission" date="2018-11" db="EMBL/GenBank/DDBJ databases">
        <authorList>
            <consortium name="Pathogen Informatics"/>
        </authorList>
    </citation>
    <scope>NUCLEOTIDE SEQUENCE [LARGE SCALE GENOMIC DNA]</scope>
</reference>
<keyword evidence="2" id="KW-1185">Reference proteome</keyword>
<sequence>MAKWRNASQTATLIRNVIYDFHKSDLKFVWKKKPEKLSVEKPKAIDKQNNSDVLPLIPKEDHLSNTYRHYLYSTMRLNVLYEQYKVTSERLIRTGGERPLEECARIVGLKLPNSSS</sequence>
<reference evidence="3" key="1">
    <citation type="submission" date="2017-02" db="UniProtKB">
        <authorList>
            <consortium name="WormBaseParasite"/>
        </authorList>
    </citation>
    <scope>IDENTIFICATION</scope>
</reference>
<dbReference type="EMBL" id="UYYF01000850">
    <property type="protein sequence ID" value="VDM99208.1"/>
    <property type="molecule type" value="Genomic_DNA"/>
</dbReference>
<gene>
    <name evidence="1" type="ORF">TCLT_LOCUS2974</name>
</gene>
<dbReference type="OMA" id="WKNGAQA"/>
<dbReference type="OrthoDB" id="551431at2759"/>
<organism evidence="3">
    <name type="scientific">Thelazia callipaeda</name>
    <name type="common">Oriental eyeworm</name>
    <name type="synonym">Parasitic nematode</name>
    <dbReference type="NCBI Taxonomy" id="103827"/>
    <lineage>
        <taxon>Eukaryota</taxon>
        <taxon>Metazoa</taxon>
        <taxon>Ecdysozoa</taxon>
        <taxon>Nematoda</taxon>
        <taxon>Chromadorea</taxon>
        <taxon>Rhabditida</taxon>
        <taxon>Spirurina</taxon>
        <taxon>Spiruromorpha</taxon>
        <taxon>Thelazioidea</taxon>
        <taxon>Thelaziidae</taxon>
        <taxon>Thelazia</taxon>
    </lineage>
</organism>
<proteinExistence type="predicted"/>
<evidence type="ECO:0000313" key="2">
    <source>
        <dbReference type="Proteomes" id="UP000276776"/>
    </source>
</evidence>
<name>A0A0N5CRX3_THECL</name>
<dbReference type="Proteomes" id="UP000276776">
    <property type="component" value="Unassembled WGS sequence"/>
</dbReference>
<accession>A0A0N5CRX3</accession>
<dbReference type="STRING" id="103827.A0A0N5CRX3"/>
<evidence type="ECO:0000313" key="3">
    <source>
        <dbReference type="WBParaSite" id="TCLT_0000297301-mRNA-1"/>
    </source>
</evidence>
<protein>
    <submittedName>
        <fullName evidence="3">Protein FMC1 homolog</fullName>
    </submittedName>
</protein>
<dbReference type="WBParaSite" id="TCLT_0000297301-mRNA-1">
    <property type="protein sequence ID" value="TCLT_0000297301-mRNA-1"/>
    <property type="gene ID" value="TCLT_0000297301"/>
</dbReference>
<dbReference type="AlphaFoldDB" id="A0A0N5CRX3"/>
<evidence type="ECO:0000313" key="1">
    <source>
        <dbReference type="EMBL" id="VDM99208.1"/>
    </source>
</evidence>